<evidence type="ECO:0000256" key="5">
    <source>
        <dbReference type="ARBA" id="ARBA00022989"/>
    </source>
</evidence>
<feature type="transmembrane region" description="Helical" evidence="7">
    <location>
        <begin position="262"/>
        <end position="283"/>
    </location>
</feature>
<dbReference type="PANTHER" id="PTHR43744">
    <property type="entry name" value="ABC TRANSPORTER PERMEASE PROTEIN MG189-RELATED-RELATED"/>
    <property type="match status" value="1"/>
</dbReference>
<dbReference type="CDD" id="cd06261">
    <property type="entry name" value="TM_PBP2"/>
    <property type="match status" value="1"/>
</dbReference>
<feature type="domain" description="ABC transmembrane type-1" evidence="8">
    <location>
        <begin position="93"/>
        <end position="283"/>
    </location>
</feature>
<evidence type="ECO:0000256" key="1">
    <source>
        <dbReference type="ARBA" id="ARBA00004651"/>
    </source>
</evidence>
<feature type="transmembrane region" description="Helical" evidence="7">
    <location>
        <begin position="204"/>
        <end position="226"/>
    </location>
</feature>
<feature type="transmembrane region" description="Helical" evidence="7">
    <location>
        <begin position="162"/>
        <end position="183"/>
    </location>
</feature>
<evidence type="ECO:0000313" key="9">
    <source>
        <dbReference type="EMBL" id="CAA9547760.1"/>
    </source>
</evidence>
<gene>
    <name evidence="9" type="ORF">AVDCRST_MAG19-516</name>
</gene>
<proteinExistence type="inferred from homology"/>
<dbReference type="InterPro" id="IPR035906">
    <property type="entry name" value="MetI-like_sf"/>
</dbReference>
<comment type="subcellular location">
    <subcellularLocation>
        <location evidence="1 7">Cell membrane</location>
        <topology evidence="1 7">Multi-pass membrane protein</topology>
    </subcellularLocation>
</comment>
<reference evidence="9" key="1">
    <citation type="submission" date="2020-02" db="EMBL/GenBank/DDBJ databases">
        <authorList>
            <person name="Meier V. D."/>
        </authorList>
    </citation>
    <scope>NUCLEOTIDE SEQUENCE</scope>
    <source>
        <strain evidence="9">AVDCRST_MAG19</strain>
    </source>
</reference>
<dbReference type="AlphaFoldDB" id="A0A6J4UGA6"/>
<evidence type="ECO:0000256" key="7">
    <source>
        <dbReference type="RuleBase" id="RU363032"/>
    </source>
</evidence>
<evidence type="ECO:0000259" key="8">
    <source>
        <dbReference type="PROSITE" id="PS50928"/>
    </source>
</evidence>
<keyword evidence="6 7" id="KW-0472">Membrane</keyword>
<sequence>MSQVLPRPAPVVPVARRAPRLGGRHLGLLHRLLVWALLLAGSALFLLPFLWMVATSLKLSEDVFTVPPRWLPDSFEWRNYIDGWTVLPFNTFLRNSLIVTFANVLGNLVSCSLVAYGFARLRARGKNALFILLLATLMIPREVTIVPRFLLFSEVGLVNTLWPLILPAWFGYPFFIFLLRQFFMTIPRDLDDAARIDGASHLRILFDVILPLSRPALATVAIFSFIGNWTNLLDPLIYLRSTDLYTLALGLNLFRGQNFTQFNQLMAVSIITLVPVLVVFFVAQRTFIRGVTLTGMGGR</sequence>
<comment type="similarity">
    <text evidence="7">Belongs to the binding-protein-dependent transport system permease family.</text>
</comment>
<feature type="transmembrane region" description="Helical" evidence="7">
    <location>
        <begin position="32"/>
        <end position="54"/>
    </location>
</feature>
<dbReference type="Gene3D" id="1.10.3720.10">
    <property type="entry name" value="MetI-like"/>
    <property type="match status" value="1"/>
</dbReference>
<dbReference type="GO" id="GO:0005886">
    <property type="term" value="C:plasma membrane"/>
    <property type="evidence" value="ECO:0007669"/>
    <property type="project" value="UniProtKB-SubCell"/>
</dbReference>
<organism evidence="9">
    <name type="scientific">uncultured Thermomicrobiales bacterium</name>
    <dbReference type="NCBI Taxonomy" id="1645740"/>
    <lineage>
        <taxon>Bacteria</taxon>
        <taxon>Pseudomonadati</taxon>
        <taxon>Thermomicrobiota</taxon>
        <taxon>Thermomicrobia</taxon>
        <taxon>Thermomicrobiales</taxon>
        <taxon>environmental samples</taxon>
    </lineage>
</organism>
<feature type="transmembrane region" description="Helical" evidence="7">
    <location>
        <begin position="97"/>
        <end position="116"/>
    </location>
</feature>
<keyword evidence="2 7" id="KW-0813">Transport</keyword>
<keyword evidence="3" id="KW-1003">Cell membrane</keyword>
<dbReference type="EMBL" id="CADCWL010000023">
    <property type="protein sequence ID" value="CAA9547760.1"/>
    <property type="molecule type" value="Genomic_DNA"/>
</dbReference>
<evidence type="ECO:0000256" key="4">
    <source>
        <dbReference type="ARBA" id="ARBA00022692"/>
    </source>
</evidence>
<keyword evidence="4 7" id="KW-0812">Transmembrane</keyword>
<name>A0A6J4UGA6_9BACT</name>
<dbReference type="Pfam" id="PF00528">
    <property type="entry name" value="BPD_transp_1"/>
    <property type="match status" value="1"/>
</dbReference>
<dbReference type="PANTHER" id="PTHR43744:SF12">
    <property type="entry name" value="ABC TRANSPORTER PERMEASE PROTEIN MG189-RELATED"/>
    <property type="match status" value="1"/>
</dbReference>
<evidence type="ECO:0000256" key="6">
    <source>
        <dbReference type="ARBA" id="ARBA00023136"/>
    </source>
</evidence>
<feature type="transmembrane region" description="Helical" evidence="7">
    <location>
        <begin position="128"/>
        <end position="150"/>
    </location>
</feature>
<keyword evidence="5 7" id="KW-1133">Transmembrane helix</keyword>
<dbReference type="GO" id="GO:0055085">
    <property type="term" value="P:transmembrane transport"/>
    <property type="evidence" value="ECO:0007669"/>
    <property type="project" value="InterPro"/>
</dbReference>
<dbReference type="SUPFAM" id="SSF161098">
    <property type="entry name" value="MetI-like"/>
    <property type="match status" value="1"/>
</dbReference>
<dbReference type="PROSITE" id="PS50928">
    <property type="entry name" value="ABC_TM1"/>
    <property type="match status" value="1"/>
</dbReference>
<evidence type="ECO:0000256" key="3">
    <source>
        <dbReference type="ARBA" id="ARBA00022475"/>
    </source>
</evidence>
<dbReference type="InterPro" id="IPR000515">
    <property type="entry name" value="MetI-like"/>
</dbReference>
<accession>A0A6J4UGA6</accession>
<evidence type="ECO:0000256" key="2">
    <source>
        <dbReference type="ARBA" id="ARBA00022448"/>
    </source>
</evidence>
<protein>
    <submittedName>
        <fullName evidence="9">ABC transporter, permease protein 2 (Cluster 1, maltose/g3p/polyamine/iron)</fullName>
    </submittedName>
</protein>